<evidence type="ECO:0000313" key="4">
    <source>
        <dbReference type="Proteomes" id="UP001144280"/>
    </source>
</evidence>
<feature type="chain" id="PRO_5045709854" description="Secreted protein" evidence="2">
    <location>
        <begin position="28"/>
        <end position="92"/>
    </location>
</feature>
<name>A0ABQ5QS79_9ACTN</name>
<evidence type="ECO:0000256" key="2">
    <source>
        <dbReference type="SAM" id="SignalP"/>
    </source>
</evidence>
<comment type="caution">
    <text evidence="3">The sequence shown here is derived from an EMBL/GenBank/DDBJ whole genome shotgun (WGS) entry which is preliminary data.</text>
</comment>
<dbReference type="EMBL" id="BSDI01000008">
    <property type="protein sequence ID" value="GLH97099.1"/>
    <property type="molecule type" value="Genomic_DNA"/>
</dbReference>
<gene>
    <name evidence="3" type="ORF">Pa4123_23730</name>
</gene>
<sequence>MYAATARPVHTAAWSAGAICTASQATATMLMPSPSADTASPGRIRRNKGWLSAGPNDFLYLVNMLVTLPPARTPRIRGDHGNRPRIGARITR</sequence>
<protein>
    <recommendedName>
        <fullName evidence="5">Secreted protein</fullName>
    </recommendedName>
</protein>
<organism evidence="3 4">
    <name type="scientific">Phytohabitans aurantiacus</name>
    <dbReference type="NCBI Taxonomy" id="3016789"/>
    <lineage>
        <taxon>Bacteria</taxon>
        <taxon>Bacillati</taxon>
        <taxon>Actinomycetota</taxon>
        <taxon>Actinomycetes</taxon>
        <taxon>Micromonosporales</taxon>
        <taxon>Micromonosporaceae</taxon>
    </lineage>
</organism>
<evidence type="ECO:0008006" key="5">
    <source>
        <dbReference type="Google" id="ProtNLM"/>
    </source>
</evidence>
<keyword evidence="4" id="KW-1185">Reference proteome</keyword>
<evidence type="ECO:0000256" key="1">
    <source>
        <dbReference type="SAM" id="MobiDB-lite"/>
    </source>
</evidence>
<evidence type="ECO:0000313" key="3">
    <source>
        <dbReference type="EMBL" id="GLH97099.1"/>
    </source>
</evidence>
<keyword evidence="2" id="KW-0732">Signal</keyword>
<feature type="region of interest" description="Disordered" evidence="1">
    <location>
        <begin position="71"/>
        <end position="92"/>
    </location>
</feature>
<dbReference type="Proteomes" id="UP001144280">
    <property type="component" value="Unassembled WGS sequence"/>
</dbReference>
<accession>A0ABQ5QS79</accession>
<proteinExistence type="predicted"/>
<feature type="signal peptide" evidence="2">
    <location>
        <begin position="1"/>
        <end position="27"/>
    </location>
</feature>
<reference evidence="3" key="1">
    <citation type="submission" date="2022-12" db="EMBL/GenBank/DDBJ databases">
        <title>New Phytohabitans aurantiacus sp. RD004123 nov., an actinomycete isolated from soil.</title>
        <authorList>
            <person name="Triningsih D.W."/>
            <person name="Harunari E."/>
            <person name="Igarashi Y."/>
        </authorList>
    </citation>
    <scope>NUCLEOTIDE SEQUENCE</scope>
    <source>
        <strain evidence="3">RD004123</strain>
    </source>
</reference>